<dbReference type="OrthoDB" id="9811084at2"/>
<dbReference type="RefSeq" id="WP_049643898.1">
    <property type="nucleotide sequence ID" value="NZ_LFTY01000002.1"/>
</dbReference>
<dbReference type="PROSITE" id="PS50977">
    <property type="entry name" value="HTH_TETR_2"/>
    <property type="match status" value="1"/>
</dbReference>
<evidence type="ECO:0000313" key="5">
    <source>
        <dbReference type="EMBL" id="KMW58274.1"/>
    </source>
</evidence>
<evidence type="ECO:0000313" key="6">
    <source>
        <dbReference type="Proteomes" id="UP000037178"/>
    </source>
</evidence>
<evidence type="ECO:0000256" key="2">
    <source>
        <dbReference type="PROSITE-ProRule" id="PRU00335"/>
    </source>
</evidence>
<sequence length="216" mass="23855">MAADTNSIDKRTPVTRRRDKDKTIAALKRAARQQLILEGGTGLSIQPILNMAGVSRGALFHHFPTKNHLIAAAFFDLMDDMAERLGALGEALREGSIGRSDFVERVRDAYCSDIFVGSMDIAVKTRAEPELRALVDEGVDDWYVVLAAFWQDTFELPGFGGAEADQHWVMASNLLRGHAFASIYRSTPEIRRAFCASFEEMILAQAVIKPLSPQNG</sequence>
<feature type="domain" description="HTH tetR-type" evidence="4">
    <location>
        <begin position="21"/>
        <end position="81"/>
    </location>
</feature>
<comment type="caution">
    <text evidence="5">The sequence shown here is derived from an EMBL/GenBank/DDBJ whole genome shotgun (WGS) entry which is preliminary data.</text>
</comment>
<organism evidence="5 6">
    <name type="scientific">Candidatus Rhodobacter oscarellae</name>
    <dbReference type="NCBI Taxonomy" id="1675527"/>
    <lineage>
        <taxon>Bacteria</taxon>
        <taxon>Pseudomonadati</taxon>
        <taxon>Pseudomonadota</taxon>
        <taxon>Alphaproteobacteria</taxon>
        <taxon>Rhodobacterales</taxon>
        <taxon>Rhodobacter group</taxon>
        <taxon>Rhodobacter</taxon>
    </lineage>
</organism>
<gene>
    <name evidence="5" type="ORF">AIOL_003245</name>
</gene>
<dbReference type="AlphaFoldDB" id="A0A0J9E9C8"/>
<dbReference type="PATRIC" id="fig|1675527.3.peg.3395"/>
<dbReference type="InterPro" id="IPR009057">
    <property type="entry name" value="Homeodomain-like_sf"/>
</dbReference>
<dbReference type="PANTHER" id="PTHR30055">
    <property type="entry name" value="HTH-TYPE TRANSCRIPTIONAL REGULATOR RUTR"/>
    <property type="match status" value="1"/>
</dbReference>
<keyword evidence="1 2" id="KW-0238">DNA-binding</keyword>
<dbReference type="Pfam" id="PF00440">
    <property type="entry name" value="TetR_N"/>
    <property type="match status" value="1"/>
</dbReference>
<dbReference type="GO" id="GO:0000976">
    <property type="term" value="F:transcription cis-regulatory region binding"/>
    <property type="evidence" value="ECO:0007669"/>
    <property type="project" value="TreeGrafter"/>
</dbReference>
<evidence type="ECO:0000256" key="1">
    <source>
        <dbReference type="ARBA" id="ARBA00023125"/>
    </source>
</evidence>
<dbReference type="InterPro" id="IPR001647">
    <property type="entry name" value="HTH_TetR"/>
</dbReference>
<feature type="DNA-binding region" description="H-T-H motif" evidence="2">
    <location>
        <begin position="44"/>
        <end position="63"/>
    </location>
</feature>
<reference evidence="5 6" key="1">
    <citation type="submission" date="2015-06" db="EMBL/GenBank/DDBJ databases">
        <title>Draft genome sequence of an Alphaproteobacteria species associated to the Mediterranean sponge Oscarella lobularis.</title>
        <authorList>
            <person name="Jourda C."/>
            <person name="Santini S."/>
            <person name="Claverie J.-M."/>
        </authorList>
    </citation>
    <scope>NUCLEOTIDE SEQUENCE [LARGE SCALE GENOMIC DNA]</scope>
    <source>
        <strain evidence="5">IGS</strain>
    </source>
</reference>
<keyword evidence="6" id="KW-1185">Reference proteome</keyword>
<feature type="region of interest" description="Disordered" evidence="3">
    <location>
        <begin position="1"/>
        <end position="20"/>
    </location>
</feature>
<dbReference type="Proteomes" id="UP000037178">
    <property type="component" value="Unassembled WGS sequence"/>
</dbReference>
<dbReference type="PANTHER" id="PTHR30055:SF223">
    <property type="entry name" value="HTH-TYPE TRANSCRIPTIONAL REGULATOR UIDR"/>
    <property type="match status" value="1"/>
</dbReference>
<dbReference type="STRING" id="1675527.AIOL_003245"/>
<dbReference type="GO" id="GO:0003700">
    <property type="term" value="F:DNA-binding transcription factor activity"/>
    <property type="evidence" value="ECO:0007669"/>
    <property type="project" value="TreeGrafter"/>
</dbReference>
<dbReference type="SUPFAM" id="SSF46689">
    <property type="entry name" value="Homeodomain-like"/>
    <property type="match status" value="1"/>
</dbReference>
<evidence type="ECO:0000256" key="3">
    <source>
        <dbReference type="SAM" id="MobiDB-lite"/>
    </source>
</evidence>
<accession>A0A0J9E9C8</accession>
<proteinExistence type="predicted"/>
<feature type="compositionally biased region" description="Basic and acidic residues" evidence="3">
    <location>
        <begin position="7"/>
        <end position="20"/>
    </location>
</feature>
<dbReference type="EMBL" id="LFTY01000002">
    <property type="protein sequence ID" value="KMW58274.1"/>
    <property type="molecule type" value="Genomic_DNA"/>
</dbReference>
<dbReference type="InterPro" id="IPR050109">
    <property type="entry name" value="HTH-type_TetR-like_transc_reg"/>
</dbReference>
<dbReference type="Gene3D" id="1.10.357.10">
    <property type="entry name" value="Tetracycline Repressor, domain 2"/>
    <property type="match status" value="1"/>
</dbReference>
<evidence type="ECO:0000259" key="4">
    <source>
        <dbReference type="PROSITE" id="PS50977"/>
    </source>
</evidence>
<protein>
    <submittedName>
        <fullName evidence="5">Transcriptional regulator, TetR family</fullName>
    </submittedName>
</protein>
<name>A0A0J9E9C8_9RHOB</name>